<dbReference type="AlphaFoldDB" id="A0A1P8UFJ8"/>
<dbReference type="KEGG" id="afy:BW247_05380"/>
<evidence type="ECO:0000259" key="1">
    <source>
        <dbReference type="Pfam" id="PF14341"/>
    </source>
</evidence>
<evidence type="ECO:0000313" key="3">
    <source>
        <dbReference type="Proteomes" id="UP000243807"/>
    </source>
</evidence>
<gene>
    <name evidence="2" type="ORF">BW247_05380</name>
</gene>
<reference evidence="2 3" key="1">
    <citation type="submission" date="2017-01" db="EMBL/GenBank/DDBJ databases">
        <title>Draft sequence of Acidihalobacter ferrooxidans strain DSM 14175 (strain V8).</title>
        <authorList>
            <person name="Khaleque H.N."/>
            <person name="Ramsay J.P."/>
            <person name="Murphy R.J.T."/>
            <person name="Kaksonen A.H."/>
            <person name="Boxall N.J."/>
            <person name="Watkin E.L.J."/>
        </authorList>
    </citation>
    <scope>NUCLEOTIDE SEQUENCE [LARGE SCALE GENOMIC DNA]</scope>
    <source>
        <strain evidence="2 3">V8</strain>
    </source>
</reference>
<protein>
    <recommendedName>
        <fullName evidence="1">Type 4 fimbrial biogenesis protein PilX N-terminal domain-containing protein</fullName>
    </recommendedName>
</protein>
<name>A0A1P8UFJ8_9GAMM</name>
<dbReference type="InterPro" id="IPR025746">
    <property type="entry name" value="PilX_N_dom"/>
</dbReference>
<feature type="domain" description="Type 4 fimbrial biogenesis protein PilX N-terminal" evidence="1">
    <location>
        <begin position="2"/>
        <end position="47"/>
    </location>
</feature>
<proteinExistence type="predicted"/>
<accession>A0A1P8UFJ8</accession>
<dbReference type="Pfam" id="PF14341">
    <property type="entry name" value="PilX_N"/>
    <property type="match status" value="1"/>
</dbReference>
<dbReference type="STRING" id="1765967.BW247_05380"/>
<evidence type="ECO:0000313" key="2">
    <source>
        <dbReference type="EMBL" id="APZ42598.1"/>
    </source>
</evidence>
<organism evidence="2 3">
    <name type="scientific">Acidihalobacter ferrooxydans</name>
    <dbReference type="NCBI Taxonomy" id="1765967"/>
    <lineage>
        <taxon>Bacteria</taxon>
        <taxon>Pseudomonadati</taxon>
        <taxon>Pseudomonadota</taxon>
        <taxon>Gammaproteobacteria</taxon>
        <taxon>Chromatiales</taxon>
        <taxon>Ectothiorhodospiraceae</taxon>
        <taxon>Acidihalobacter</taxon>
    </lineage>
</organism>
<keyword evidence="3" id="KW-1185">Reference proteome</keyword>
<sequence length="169" mass="17758">MLILSLLMLIVLTLICVSMMSGVVLQQKMSTNTREKARSYAAAQAALTYAAAQVRELGYPPTPVSGCTTSIPVCAAPLSSPARIANGFWPSGQGQNYTPAGMHISPVGGAGSYFHPPRYYVQYAGFDAAKGGYVYKIYAEQSGGGTRGAVVIESTYIMTGATASKMPES</sequence>
<dbReference type="EMBL" id="CP019434">
    <property type="protein sequence ID" value="APZ42598.1"/>
    <property type="molecule type" value="Genomic_DNA"/>
</dbReference>
<dbReference type="Proteomes" id="UP000243807">
    <property type="component" value="Chromosome"/>
</dbReference>